<dbReference type="Proteomes" id="UP000299102">
    <property type="component" value="Unassembled WGS sequence"/>
</dbReference>
<keyword evidence="2" id="KW-1185">Reference proteome</keyword>
<dbReference type="EMBL" id="BGZK01000523">
    <property type="protein sequence ID" value="GBP48391.1"/>
    <property type="molecule type" value="Genomic_DNA"/>
</dbReference>
<evidence type="ECO:0000313" key="1">
    <source>
        <dbReference type="EMBL" id="GBP48391.1"/>
    </source>
</evidence>
<comment type="caution">
    <text evidence="1">The sequence shown here is derived from an EMBL/GenBank/DDBJ whole genome shotgun (WGS) entry which is preliminary data.</text>
</comment>
<reference evidence="1 2" key="1">
    <citation type="journal article" date="2019" name="Commun. Biol.">
        <title>The bagworm genome reveals a unique fibroin gene that provides high tensile strength.</title>
        <authorList>
            <person name="Kono N."/>
            <person name="Nakamura H."/>
            <person name="Ohtoshi R."/>
            <person name="Tomita M."/>
            <person name="Numata K."/>
            <person name="Arakawa K."/>
        </authorList>
    </citation>
    <scope>NUCLEOTIDE SEQUENCE [LARGE SCALE GENOMIC DNA]</scope>
</reference>
<name>A0A4C1WBF2_EUMVA</name>
<evidence type="ECO:0000313" key="2">
    <source>
        <dbReference type="Proteomes" id="UP000299102"/>
    </source>
</evidence>
<sequence length="188" mass="21253">MFFTLHWLFTRGSGLVNTKRSPSPSNHLNKDNSRTFWKLHVPLKFSWTFCDKAGSRYEILPSSFEVRVNAFSDPRVTWNKKSALKWNDSWNTLIHDGRGINVFRCSTPGGARGASRSLPPLYLNMTSHAPRIADRFERHVILFMPLRLELGRGEEAAVDANDCFIRDDALDRPPPTRGAAVAARAARG</sequence>
<gene>
    <name evidence="1" type="ORF">EVAR_36825_1</name>
</gene>
<accession>A0A4C1WBF2</accession>
<organism evidence="1 2">
    <name type="scientific">Eumeta variegata</name>
    <name type="common">Bagworm moth</name>
    <name type="synonym">Eumeta japonica</name>
    <dbReference type="NCBI Taxonomy" id="151549"/>
    <lineage>
        <taxon>Eukaryota</taxon>
        <taxon>Metazoa</taxon>
        <taxon>Ecdysozoa</taxon>
        <taxon>Arthropoda</taxon>
        <taxon>Hexapoda</taxon>
        <taxon>Insecta</taxon>
        <taxon>Pterygota</taxon>
        <taxon>Neoptera</taxon>
        <taxon>Endopterygota</taxon>
        <taxon>Lepidoptera</taxon>
        <taxon>Glossata</taxon>
        <taxon>Ditrysia</taxon>
        <taxon>Tineoidea</taxon>
        <taxon>Psychidae</taxon>
        <taxon>Oiketicinae</taxon>
        <taxon>Eumeta</taxon>
    </lineage>
</organism>
<dbReference type="AlphaFoldDB" id="A0A4C1WBF2"/>
<proteinExistence type="predicted"/>
<protein>
    <submittedName>
        <fullName evidence="1">Uncharacterized protein</fullName>
    </submittedName>
</protein>